<dbReference type="EMBL" id="ABOX02000003">
    <property type="protein sequence ID" value="EEF62776.1"/>
    <property type="molecule type" value="Genomic_DNA"/>
</dbReference>
<sequence>MDGFELNLGMLSSNYTDCRKKFPDGRRDFGLRQGGGCRRYP</sequence>
<comment type="caution">
    <text evidence="1">The sequence shown here is derived from an EMBL/GenBank/DDBJ whole genome shotgun (WGS) entry which is preliminary data.</text>
</comment>
<gene>
    <name evidence="1" type="ORF">Cflav_PD5411</name>
</gene>
<dbReference type="STRING" id="320771.Cflav_PD5411"/>
<protein>
    <submittedName>
        <fullName evidence="1">Uncharacterized protein</fullName>
    </submittedName>
</protein>
<organism evidence="1 2">
    <name type="scientific">Pedosphaera parvula (strain Ellin514)</name>
    <dbReference type="NCBI Taxonomy" id="320771"/>
    <lineage>
        <taxon>Bacteria</taxon>
        <taxon>Pseudomonadati</taxon>
        <taxon>Verrucomicrobiota</taxon>
        <taxon>Pedosphaerae</taxon>
        <taxon>Pedosphaerales</taxon>
        <taxon>Pedosphaeraceae</taxon>
        <taxon>Pedosphaera</taxon>
    </lineage>
</organism>
<proteinExistence type="predicted"/>
<reference evidence="1 2" key="1">
    <citation type="journal article" date="2011" name="J. Bacteriol.">
        <title>Genome sequence of 'Pedosphaera parvula' Ellin514, an aerobic Verrucomicrobial isolate from pasture soil.</title>
        <authorList>
            <person name="Kant R."/>
            <person name="van Passel M.W."/>
            <person name="Sangwan P."/>
            <person name="Palva A."/>
            <person name="Lucas S."/>
            <person name="Copeland A."/>
            <person name="Lapidus A."/>
            <person name="Glavina Del Rio T."/>
            <person name="Dalin E."/>
            <person name="Tice H."/>
            <person name="Bruce D."/>
            <person name="Goodwin L."/>
            <person name="Pitluck S."/>
            <person name="Chertkov O."/>
            <person name="Larimer F.W."/>
            <person name="Land M.L."/>
            <person name="Hauser L."/>
            <person name="Brettin T.S."/>
            <person name="Detter J.C."/>
            <person name="Han S."/>
            <person name="de Vos W.M."/>
            <person name="Janssen P.H."/>
            <person name="Smidt H."/>
        </authorList>
    </citation>
    <scope>NUCLEOTIDE SEQUENCE [LARGE SCALE GENOMIC DNA]</scope>
    <source>
        <strain evidence="1 2">Ellin514</strain>
    </source>
</reference>
<accession>B9XB91</accession>
<dbReference type="AlphaFoldDB" id="B9XB91"/>
<evidence type="ECO:0000313" key="2">
    <source>
        <dbReference type="Proteomes" id="UP000003688"/>
    </source>
</evidence>
<keyword evidence="2" id="KW-1185">Reference proteome</keyword>
<name>B9XB91_PEDPL</name>
<dbReference type="Proteomes" id="UP000003688">
    <property type="component" value="Unassembled WGS sequence"/>
</dbReference>
<evidence type="ECO:0000313" key="1">
    <source>
        <dbReference type="EMBL" id="EEF62776.1"/>
    </source>
</evidence>